<dbReference type="AlphaFoldDB" id="A0A3E0H498"/>
<name>A0A3E0H498_9PSEU</name>
<dbReference type="InterPro" id="IPR023753">
    <property type="entry name" value="FAD/NAD-binding_dom"/>
</dbReference>
<dbReference type="RefSeq" id="WP_116179182.1">
    <property type="nucleotide sequence ID" value="NZ_CP144375.1"/>
</dbReference>
<keyword evidence="2" id="KW-0285">Flavoprotein</keyword>
<organism evidence="7 8">
    <name type="scientific">Kutzneria buriramensis</name>
    <dbReference type="NCBI Taxonomy" id="1045776"/>
    <lineage>
        <taxon>Bacteria</taxon>
        <taxon>Bacillati</taxon>
        <taxon>Actinomycetota</taxon>
        <taxon>Actinomycetes</taxon>
        <taxon>Pseudonocardiales</taxon>
        <taxon>Pseudonocardiaceae</taxon>
        <taxon>Kutzneria</taxon>
    </lineage>
</organism>
<gene>
    <name evidence="7" type="ORF">BCF44_11521</name>
</gene>
<dbReference type="PANTHER" id="PTHR43706">
    <property type="entry name" value="NADH DEHYDROGENASE"/>
    <property type="match status" value="1"/>
</dbReference>
<keyword evidence="3" id="KW-0274">FAD</keyword>
<evidence type="ECO:0000313" key="7">
    <source>
        <dbReference type="EMBL" id="REH37017.1"/>
    </source>
</evidence>
<accession>A0A3E0H498</accession>
<proteinExistence type="inferred from homology"/>
<dbReference type="Proteomes" id="UP000256269">
    <property type="component" value="Unassembled WGS sequence"/>
</dbReference>
<sequence>MASRKQPTRIVVLGGGYVGLYTALRLQKKLRSNEASVTVIDPQPHMTYQPFLPEAAAGSIEPRHVTVPLRRTLDRCHVRTARVTAVDPDRKVVTVKTESGTVDEVAYDTLVVALGAVTRLLPIPGLAEHGIGLKTIGEAVYLRNHVLSRLDLAASTTDAATRRKLLTFTVIGGGFAGVEALGELEDMARSALKYYTTIEPNDMRWVLVEAAPRILPEVRESLGVYTVDKLRQRGIEVYLKTFAQSVENGRVKLSDGTEYDSDTIIWTAGVTANPVLAEAGLPLDQRKRVVANAAMQVQGHEGVIWAAGDCAAVPDLSKRDADPEATCPPNAQHAVRQAKVLADNILASLRDKKVVDYFHKNVGAVASLGLHKGVADVYNTKGKGWTAWAAHRAYHVAKMPTFNRKVRILFGWIGHGLLGREVVSMVHVAEPRALDAGQISNMLSRTDFAQK</sequence>
<protein>
    <submittedName>
        <fullName evidence="7">NADH dehydrogenase</fullName>
    </submittedName>
</protein>
<dbReference type="InterPro" id="IPR045024">
    <property type="entry name" value="NDH-2"/>
</dbReference>
<evidence type="ECO:0000256" key="5">
    <source>
        <dbReference type="ARBA" id="ARBA00023027"/>
    </source>
</evidence>
<feature type="domain" description="FAD/NAD(P)-binding" evidence="6">
    <location>
        <begin position="9"/>
        <end position="338"/>
    </location>
</feature>
<evidence type="ECO:0000256" key="4">
    <source>
        <dbReference type="ARBA" id="ARBA00023002"/>
    </source>
</evidence>
<evidence type="ECO:0000313" key="8">
    <source>
        <dbReference type="Proteomes" id="UP000256269"/>
    </source>
</evidence>
<evidence type="ECO:0000256" key="3">
    <source>
        <dbReference type="ARBA" id="ARBA00022827"/>
    </source>
</evidence>
<dbReference type="SUPFAM" id="SSF51905">
    <property type="entry name" value="FAD/NAD(P)-binding domain"/>
    <property type="match status" value="2"/>
</dbReference>
<comment type="caution">
    <text evidence="7">The sequence shown here is derived from an EMBL/GenBank/DDBJ whole genome shotgun (WGS) entry which is preliminary data.</text>
</comment>
<dbReference type="Gene3D" id="3.50.50.100">
    <property type="match status" value="1"/>
</dbReference>
<keyword evidence="5" id="KW-0520">NAD</keyword>
<dbReference type="GO" id="GO:0003954">
    <property type="term" value="F:NADH dehydrogenase activity"/>
    <property type="evidence" value="ECO:0007669"/>
    <property type="project" value="InterPro"/>
</dbReference>
<comment type="similarity">
    <text evidence="1">Belongs to the NADH dehydrogenase family.</text>
</comment>
<keyword evidence="8" id="KW-1185">Reference proteome</keyword>
<dbReference type="EMBL" id="QUNO01000015">
    <property type="protein sequence ID" value="REH37017.1"/>
    <property type="molecule type" value="Genomic_DNA"/>
</dbReference>
<evidence type="ECO:0000256" key="1">
    <source>
        <dbReference type="ARBA" id="ARBA00005272"/>
    </source>
</evidence>
<dbReference type="Pfam" id="PF07992">
    <property type="entry name" value="Pyr_redox_2"/>
    <property type="match status" value="1"/>
</dbReference>
<evidence type="ECO:0000259" key="6">
    <source>
        <dbReference type="Pfam" id="PF07992"/>
    </source>
</evidence>
<dbReference type="OrthoDB" id="9781621at2"/>
<keyword evidence="4" id="KW-0560">Oxidoreductase</keyword>
<evidence type="ECO:0000256" key="2">
    <source>
        <dbReference type="ARBA" id="ARBA00022630"/>
    </source>
</evidence>
<dbReference type="InterPro" id="IPR036188">
    <property type="entry name" value="FAD/NAD-bd_sf"/>
</dbReference>
<dbReference type="PANTHER" id="PTHR43706:SF45">
    <property type="entry name" value="NADH DEHYDROGENASE-LIKE PROTEIN RV1812C"/>
    <property type="match status" value="1"/>
</dbReference>
<reference evidence="7 8" key="1">
    <citation type="submission" date="2018-08" db="EMBL/GenBank/DDBJ databases">
        <title>Genomic Encyclopedia of Archaeal and Bacterial Type Strains, Phase II (KMG-II): from individual species to whole genera.</title>
        <authorList>
            <person name="Goeker M."/>
        </authorList>
    </citation>
    <scope>NUCLEOTIDE SEQUENCE [LARGE SCALE GENOMIC DNA]</scope>
    <source>
        <strain evidence="7 8">DSM 45791</strain>
    </source>
</reference>
<dbReference type="PRINTS" id="PR00368">
    <property type="entry name" value="FADPNR"/>
</dbReference>